<organism evidence="3 4">
    <name type="scientific">Sorangium cellulosum</name>
    <name type="common">Polyangium cellulosum</name>
    <dbReference type="NCBI Taxonomy" id="56"/>
    <lineage>
        <taxon>Bacteria</taxon>
        <taxon>Pseudomonadati</taxon>
        <taxon>Myxococcota</taxon>
        <taxon>Polyangia</taxon>
        <taxon>Polyangiales</taxon>
        <taxon>Polyangiaceae</taxon>
        <taxon>Sorangium</taxon>
    </lineage>
</organism>
<accession>A0A150QEZ7</accession>
<dbReference type="CDD" id="cd03024">
    <property type="entry name" value="DsbA_FrnE"/>
    <property type="match status" value="1"/>
</dbReference>
<dbReference type="EMBL" id="JEMA01000739">
    <property type="protein sequence ID" value="KYF66452.1"/>
    <property type="molecule type" value="Genomic_DNA"/>
</dbReference>
<dbReference type="InterPro" id="IPR001853">
    <property type="entry name" value="DSBA-like_thioredoxin_dom"/>
</dbReference>
<dbReference type="SUPFAM" id="SSF52833">
    <property type="entry name" value="Thioredoxin-like"/>
    <property type="match status" value="1"/>
</dbReference>
<feature type="domain" description="DSBA-like thioredoxin" evidence="2">
    <location>
        <begin position="9"/>
        <end position="212"/>
    </location>
</feature>
<evidence type="ECO:0000313" key="4">
    <source>
        <dbReference type="Proteomes" id="UP000075260"/>
    </source>
</evidence>
<dbReference type="Proteomes" id="UP000075260">
    <property type="component" value="Unassembled WGS sequence"/>
</dbReference>
<gene>
    <name evidence="3" type="ORF">BE15_18290</name>
</gene>
<comment type="caution">
    <text evidence="3">The sequence shown here is derived from an EMBL/GenBank/DDBJ whole genome shotgun (WGS) entry which is preliminary data.</text>
</comment>
<dbReference type="PANTHER" id="PTHR13887:SF41">
    <property type="entry name" value="THIOREDOXIN SUPERFAMILY PROTEIN"/>
    <property type="match status" value="1"/>
</dbReference>
<evidence type="ECO:0000256" key="1">
    <source>
        <dbReference type="SAM" id="MobiDB-lite"/>
    </source>
</evidence>
<protein>
    <submittedName>
        <fullName evidence="3">Disulfide bond formation protein DsbA</fullName>
    </submittedName>
</protein>
<dbReference type="Gene3D" id="3.40.30.10">
    <property type="entry name" value="Glutaredoxin"/>
    <property type="match status" value="1"/>
</dbReference>
<dbReference type="Pfam" id="PF01323">
    <property type="entry name" value="DSBA"/>
    <property type="match status" value="1"/>
</dbReference>
<dbReference type="PANTHER" id="PTHR13887">
    <property type="entry name" value="GLUTATHIONE S-TRANSFERASE KAPPA"/>
    <property type="match status" value="1"/>
</dbReference>
<dbReference type="OrthoDB" id="9799122at2"/>
<dbReference type="InterPro" id="IPR036249">
    <property type="entry name" value="Thioredoxin-like_sf"/>
</dbReference>
<reference evidence="3 4" key="1">
    <citation type="submission" date="2014-02" db="EMBL/GenBank/DDBJ databases">
        <title>The small core and large imbalanced accessory genome model reveals a collaborative survival strategy of Sorangium cellulosum strains in nature.</title>
        <authorList>
            <person name="Han K."/>
            <person name="Peng R."/>
            <person name="Blom J."/>
            <person name="Li Y.-Z."/>
        </authorList>
    </citation>
    <scope>NUCLEOTIDE SEQUENCE [LARGE SCALE GENOMIC DNA]</scope>
    <source>
        <strain evidence="3 4">So0008-312</strain>
    </source>
</reference>
<feature type="region of interest" description="Disordered" evidence="1">
    <location>
        <begin position="220"/>
        <end position="239"/>
    </location>
</feature>
<dbReference type="AlphaFoldDB" id="A0A150QEZ7"/>
<evidence type="ECO:0000259" key="2">
    <source>
        <dbReference type="Pfam" id="PF01323"/>
    </source>
</evidence>
<proteinExistence type="predicted"/>
<name>A0A150QEZ7_SORCE</name>
<dbReference type="GO" id="GO:0016491">
    <property type="term" value="F:oxidoreductase activity"/>
    <property type="evidence" value="ECO:0007669"/>
    <property type="project" value="InterPro"/>
</dbReference>
<sequence length="239" mass="25524">MTAMKELRIDVWSDIACPWCYVGKRRLEAALARFAHRDAVEVVWRAFELDPSAKRVLDAGASYAERLARKYGTSVAKAEGMIRQMTEVAAADGLEFHFEKVRPGNTFDAHRVLHLAAERGVQDAVKERLLRAYMTEGEAIGEPEVLARLAGEAGLDPTEVRAALAGDAFAGEVRADEAEARAIGVTGVPFFAVGGRYGVSGAQPAEALLGVLQRAWAEAADEPEQAPAEGAACGPDGCA</sequence>
<evidence type="ECO:0000313" key="3">
    <source>
        <dbReference type="EMBL" id="KYF66452.1"/>
    </source>
</evidence>